<dbReference type="InterPro" id="IPR027417">
    <property type="entry name" value="P-loop_NTPase"/>
</dbReference>
<keyword evidence="8" id="KW-0067">ATP-binding</keyword>
<evidence type="ECO:0000313" key="15">
    <source>
        <dbReference type="EMBL" id="KAF5318436.1"/>
    </source>
</evidence>
<dbReference type="CDD" id="cd18038">
    <property type="entry name" value="DEXXQc_Helz-like"/>
    <property type="match status" value="1"/>
</dbReference>
<dbReference type="GO" id="GO:0005524">
    <property type="term" value="F:ATP binding"/>
    <property type="evidence" value="ECO:0007669"/>
    <property type="project" value="UniProtKB-KW"/>
</dbReference>
<evidence type="ECO:0000256" key="3">
    <source>
        <dbReference type="ARBA" id="ARBA00012552"/>
    </source>
</evidence>
<comment type="subcellular location">
    <subcellularLocation>
        <location evidence="1">Cytoplasm</location>
        <location evidence="1">Cytoplasmic ribonucleoprotein granule</location>
    </subcellularLocation>
</comment>
<dbReference type="InterPro" id="IPR000571">
    <property type="entry name" value="Znf_CCCH"/>
</dbReference>
<keyword evidence="12" id="KW-0863">Zinc-finger</keyword>
<protein>
    <recommendedName>
        <fullName evidence="3">RNA helicase</fullName>
        <ecNumber evidence="3">3.6.4.13</ecNumber>
    </recommendedName>
</protein>
<evidence type="ECO:0000256" key="9">
    <source>
        <dbReference type="ARBA" id="ARBA00022884"/>
    </source>
</evidence>
<accession>A0A8H5B8Z1</accession>
<feature type="region of interest" description="Disordered" evidence="13">
    <location>
        <begin position="1002"/>
        <end position="1021"/>
    </location>
</feature>
<dbReference type="AlphaFoldDB" id="A0A8H5B8Z1"/>
<reference evidence="15 16" key="1">
    <citation type="journal article" date="2020" name="ISME J.">
        <title>Uncovering the hidden diversity of litter-decomposition mechanisms in mushroom-forming fungi.</title>
        <authorList>
            <person name="Floudas D."/>
            <person name="Bentzer J."/>
            <person name="Ahren D."/>
            <person name="Johansson T."/>
            <person name="Persson P."/>
            <person name="Tunlid A."/>
        </authorList>
    </citation>
    <scope>NUCLEOTIDE SEQUENCE [LARGE SCALE GENOMIC DNA]</scope>
    <source>
        <strain evidence="15 16">CBS 101986</strain>
    </source>
</reference>
<dbReference type="FunFam" id="3.40.50.300:FF:000608">
    <property type="entry name" value="Mov10 RISC complex RNA helicase"/>
    <property type="match status" value="1"/>
</dbReference>
<comment type="caution">
    <text evidence="15">The sequence shown here is derived from an EMBL/GenBank/DDBJ whole genome shotgun (WGS) entry which is preliminary data.</text>
</comment>
<evidence type="ECO:0000256" key="10">
    <source>
        <dbReference type="ARBA" id="ARBA00023158"/>
    </source>
</evidence>
<evidence type="ECO:0000256" key="12">
    <source>
        <dbReference type="PROSITE-ProRule" id="PRU00723"/>
    </source>
</evidence>
<feature type="zinc finger region" description="C3H1-type" evidence="12">
    <location>
        <begin position="1"/>
        <end position="28"/>
    </location>
</feature>
<dbReference type="CDD" id="cd18808">
    <property type="entry name" value="SF1_C_Upf1"/>
    <property type="match status" value="1"/>
</dbReference>
<dbReference type="GO" id="GO:0008270">
    <property type="term" value="F:zinc ion binding"/>
    <property type="evidence" value="ECO:0007669"/>
    <property type="project" value="UniProtKB-KW"/>
</dbReference>
<evidence type="ECO:0000256" key="7">
    <source>
        <dbReference type="ARBA" id="ARBA00022806"/>
    </source>
</evidence>
<feature type="domain" description="C3H1-type" evidence="14">
    <location>
        <begin position="1"/>
        <end position="28"/>
    </location>
</feature>
<evidence type="ECO:0000256" key="4">
    <source>
        <dbReference type="ARBA" id="ARBA00022490"/>
    </source>
</evidence>
<comment type="similarity">
    <text evidence="2">Belongs to the DNA2/NAM7 helicase family. SDE3 subfamily.</text>
</comment>
<evidence type="ECO:0000256" key="11">
    <source>
        <dbReference type="ARBA" id="ARBA00047984"/>
    </source>
</evidence>
<dbReference type="OrthoDB" id="6513042at2759"/>
<evidence type="ECO:0000256" key="13">
    <source>
        <dbReference type="SAM" id="MobiDB-lite"/>
    </source>
</evidence>
<dbReference type="EMBL" id="JAACJJ010000030">
    <property type="protein sequence ID" value="KAF5318436.1"/>
    <property type="molecule type" value="Genomic_DNA"/>
</dbReference>
<keyword evidence="6" id="KW-0378">Hydrolase</keyword>
<comment type="catalytic activity">
    <reaction evidence="11">
        <text>ATP + H2O = ADP + phosphate + H(+)</text>
        <dbReference type="Rhea" id="RHEA:13065"/>
        <dbReference type="ChEBI" id="CHEBI:15377"/>
        <dbReference type="ChEBI" id="CHEBI:15378"/>
        <dbReference type="ChEBI" id="CHEBI:30616"/>
        <dbReference type="ChEBI" id="CHEBI:43474"/>
        <dbReference type="ChEBI" id="CHEBI:456216"/>
        <dbReference type="EC" id="3.6.4.13"/>
    </reaction>
</comment>
<dbReference type="InterPro" id="IPR026122">
    <property type="entry name" value="MOV-10/SDE3_DEXXQ/H-box"/>
</dbReference>
<keyword evidence="5" id="KW-0547">Nucleotide-binding</keyword>
<evidence type="ECO:0000256" key="8">
    <source>
        <dbReference type="ARBA" id="ARBA00022840"/>
    </source>
</evidence>
<dbReference type="PANTHER" id="PTHR45418:SF1">
    <property type="entry name" value="CANCER_TESTIS ANTIGEN 55"/>
    <property type="match status" value="1"/>
</dbReference>
<dbReference type="GO" id="GO:0032574">
    <property type="term" value="F:5'-3' RNA helicase activity"/>
    <property type="evidence" value="ECO:0007669"/>
    <property type="project" value="InterPro"/>
</dbReference>
<dbReference type="InterPro" id="IPR041679">
    <property type="entry name" value="DNA2/NAM7-like_C"/>
</dbReference>
<dbReference type="InterPro" id="IPR049080">
    <property type="entry name" value="MOV-10-like_beta-barrel"/>
</dbReference>
<evidence type="ECO:0000313" key="16">
    <source>
        <dbReference type="Proteomes" id="UP000567179"/>
    </source>
</evidence>
<keyword evidence="9" id="KW-0694">RNA-binding</keyword>
<dbReference type="GO" id="GO:0036464">
    <property type="term" value="C:cytoplasmic ribonucleoprotein granule"/>
    <property type="evidence" value="ECO:0007669"/>
    <property type="project" value="UniProtKB-SubCell"/>
</dbReference>
<dbReference type="Gene3D" id="3.40.50.300">
    <property type="entry name" value="P-loop containing nucleotide triphosphate hydrolases"/>
    <property type="match status" value="2"/>
</dbReference>
<keyword evidence="12" id="KW-0862">Zinc</keyword>
<dbReference type="GO" id="GO:0016787">
    <property type="term" value="F:hydrolase activity"/>
    <property type="evidence" value="ECO:0007669"/>
    <property type="project" value="UniProtKB-KW"/>
</dbReference>
<dbReference type="InterPro" id="IPR047187">
    <property type="entry name" value="SF1_C_Upf1"/>
</dbReference>
<organism evidence="15 16">
    <name type="scientific">Psilocybe cf. subviscida</name>
    <dbReference type="NCBI Taxonomy" id="2480587"/>
    <lineage>
        <taxon>Eukaryota</taxon>
        <taxon>Fungi</taxon>
        <taxon>Dikarya</taxon>
        <taxon>Basidiomycota</taxon>
        <taxon>Agaricomycotina</taxon>
        <taxon>Agaricomycetes</taxon>
        <taxon>Agaricomycetidae</taxon>
        <taxon>Agaricales</taxon>
        <taxon>Agaricineae</taxon>
        <taxon>Strophariaceae</taxon>
        <taxon>Psilocybe</taxon>
    </lineage>
</organism>
<dbReference type="SUPFAM" id="SSF52540">
    <property type="entry name" value="P-loop containing nucleoside triphosphate hydrolases"/>
    <property type="match status" value="1"/>
</dbReference>
<dbReference type="GO" id="GO:0031047">
    <property type="term" value="P:regulatory ncRNA-mediated gene silencing"/>
    <property type="evidence" value="ECO:0007669"/>
    <property type="project" value="UniProtKB-KW"/>
</dbReference>
<evidence type="ECO:0000256" key="6">
    <source>
        <dbReference type="ARBA" id="ARBA00022801"/>
    </source>
</evidence>
<evidence type="ECO:0000256" key="1">
    <source>
        <dbReference type="ARBA" id="ARBA00004331"/>
    </source>
</evidence>
<keyword evidence="7" id="KW-0347">Helicase</keyword>
<dbReference type="GO" id="GO:0003723">
    <property type="term" value="F:RNA binding"/>
    <property type="evidence" value="ECO:0007669"/>
    <property type="project" value="UniProtKB-KW"/>
</dbReference>
<keyword evidence="16" id="KW-1185">Reference proteome</keyword>
<dbReference type="Proteomes" id="UP000567179">
    <property type="component" value="Unassembled WGS sequence"/>
</dbReference>
<keyword evidence="4" id="KW-0963">Cytoplasm</keyword>
<dbReference type="Pfam" id="PF21634">
    <property type="entry name" value="MOV-10_beta-barrel"/>
    <property type="match status" value="1"/>
</dbReference>
<gene>
    <name evidence="15" type="ORF">D9619_010902</name>
</gene>
<dbReference type="PROSITE" id="PS50103">
    <property type="entry name" value="ZF_C3H1"/>
    <property type="match status" value="1"/>
</dbReference>
<name>A0A8H5B8Z1_9AGAR</name>
<dbReference type="PANTHER" id="PTHR45418">
    <property type="entry name" value="CANCER/TESTIS ANTIGEN 55"/>
    <property type="match status" value="1"/>
</dbReference>
<keyword evidence="10" id="KW-0943">RNA-mediated gene silencing</keyword>
<dbReference type="Pfam" id="PF13604">
    <property type="entry name" value="AAA_30"/>
    <property type="match status" value="1"/>
</dbReference>
<dbReference type="Pfam" id="PF13087">
    <property type="entry name" value="AAA_12"/>
    <property type="match status" value="1"/>
</dbReference>
<evidence type="ECO:0000259" key="14">
    <source>
        <dbReference type="PROSITE" id="PS50103"/>
    </source>
</evidence>
<proteinExistence type="inferred from homology"/>
<keyword evidence="12" id="KW-0479">Metal-binding</keyword>
<sequence>MSSSTYCMRYVQSGCPDGADCHLRHDIFLCRCGQVLPVTDRMPHLKGKRHKALLAGKQDPKVENREKYTKQRAHIPVSLPENIQSVPNVSDWLTKCGQCGKDIDSSIYAAHVEQHVKQRRRHEIRSEIEATGDDKEGVTVSARNGINFGVCEGTASKEFKVSIKSTDANVAVNTVRMRSSASGEAGNPKFTVTFLGKNNRVYKGMTRPVTITLHPQYDGYYQDVLELVFFHFDKGKSFIITRTVEAIIGSQEDHELLKAKEPYKRRMFTQFLPRGKIVRSSRPPVWTKSTWKVKLLGYDAPADLIKSVYGPGINPKKALAAIKAYMPSFFTENTYGAWFQVLLWLEEERVRQVNVIVKRTSLSWKTMLIILRLDLDAYSLTDVELKPEHPRYKLLVQGLAENRPSVLVGDFIQVSHTGYSGNPNARTWHEGRVHKVRENDVSLHFGDEFSTYRGTKFDVRFVLNRLPYRRMHDALRNDFNPSRFLFPDASHIRGVTRVSSAMIAEIRPYDRPLGEDEEQIETVAAILNQKPGSVPFVVFGPPGTGKTVTIVEAMRQLLDSDDNVRILACAPNNSAADTIVRKLGPTLGATKVFRLNALSRKLGDMSKDLRPYSNINGNEFFAMPSVEELKKYRVVVSTCLSACVPASLGIKRGHYSHIFIDEAGQGKEPEIMVAIKSIANEKTNVVLAGDNQQLGPVVHCSMASSLGLKTSYLSRIMDRDIYNLDTGRGITIVKLVKNFRSHPDILKFSNDHFYKSELKTCGNVAMIHSLENYEELPKKRFPLIFHGIVGKDERESKSPSYFNVDEVTQVKRYCMSLLSNKKYRLKPEHIGVITPYHAQRCKIVDVFRKDIKMREIKVGSVEEFQGQERRVIIMSTVRSNTDFIGADIRRSLGFVANKSRLNVALTRAQALLIVIGNPIVLSLDPLWRQFLNYVHLRGGWRGKGIDWNAEEKVLPEGEYASERQAQEDQKLEDTMARLRAMIIDKHAADGLDIGDVNVDYDDDSEEEEAAAFERPIFREAE</sequence>
<dbReference type="EC" id="3.6.4.13" evidence="3"/>
<evidence type="ECO:0000256" key="2">
    <source>
        <dbReference type="ARBA" id="ARBA00005601"/>
    </source>
</evidence>
<evidence type="ECO:0000256" key="5">
    <source>
        <dbReference type="ARBA" id="ARBA00022741"/>
    </source>
</evidence>